<sequence>MNLFFLQKFLTDFFCKAIQIQTIAPKKNFMTDNLWKMNTSVNSTTKRSWIDESKRSNPDSSIAKPTPTPKNESNFRILSGNVEFALRCAKMLPSKNSVLLEIFGTIMSIRKAKRNELIILLRNENGPFLQVSYFSDDFQLTEDSKNVRCVCRMKSTGGFHALKIQAVEFCYEYIARLQAISVHILKKLVNHPELL</sequence>
<gene>
    <name evidence="3" type="primary">CSON006130</name>
</gene>
<reference evidence="2" key="1">
    <citation type="submission" date="2018-04" db="EMBL/GenBank/DDBJ databases">
        <authorList>
            <person name="Go L.Y."/>
            <person name="Mitchell J.A."/>
        </authorList>
    </citation>
    <scope>NUCLEOTIDE SEQUENCE</scope>
    <source>
        <tissue evidence="2">Whole organism</tissue>
    </source>
</reference>
<feature type="region of interest" description="Disordered" evidence="1">
    <location>
        <begin position="46"/>
        <end position="71"/>
    </location>
</feature>
<reference evidence="3" key="2">
    <citation type="submission" date="2018-07" db="EMBL/GenBank/DDBJ databases">
        <authorList>
            <person name="Quirk P.G."/>
            <person name="Krulwich T.A."/>
        </authorList>
    </citation>
    <scope>NUCLEOTIDE SEQUENCE</scope>
</reference>
<dbReference type="EMBL" id="UFQT01002326">
    <property type="protein sequence ID" value="SSX33221.1"/>
    <property type="molecule type" value="Genomic_DNA"/>
</dbReference>
<accession>A0A336MUN9</accession>
<dbReference type="EMBL" id="UFQS01002326">
    <property type="protein sequence ID" value="SSX13800.1"/>
    <property type="molecule type" value="Genomic_DNA"/>
</dbReference>
<feature type="compositionally biased region" description="Basic and acidic residues" evidence="1">
    <location>
        <begin position="48"/>
        <end position="57"/>
    </location>
</feature>
<evidence type="ECO:0000256" key="1">
    <source>
        <dbReference type="SAM" id="MobiDB-lite"/>
    </source>
</evidence>
<dbReference type="VEuPathDB" id="VectorBase:CSON006130"/>
<protein>
    <submittedName>
        <fullName evidence="3">CSON006130 protein</fullName>
    </submittedName>
</protein>
<name>A0A336MUN9_CULSO</name>
<dbReference type="AlphaFoldDB" id="A0A336MUN9"/>
<evidence type="ECO:0000313" key="2">
    <source>
        <dbReference type="EMBL" id="SSX13800.1"/>
    </source>
</evidence>
<evidence type="ECO:0000313" key="3">
    <source>
        <dbReference type="EMBL" id="SSX33221.1"/>
    </source>
</evidence>
<proteinExistence type="predicted"/>
<organism evidence="3">
    <name type="scientific">Culicoides sonorensis</name>
    <name type="common">Biting midge</name>
    <dbReference type="NCBI Taxonomy" id="179676"/>
    <lineage>
        <taxon>Eukaryota</taxon>
        <taxon>Metazoa</taxon>
        <taxon>Ecdysozoa</taxon>
        <taxon>Arthropoda</taxon>
        <taxon>Hexapoda</taxon>
        <taxon>Insecta</taxon>
        <taxon>Pterygota</taxon>
        <taxon>Neoptera</taxon>
        <taxon>Endopterygota</taxon>
        <taxon>Diptera</taxon>
        <taxon>Nematocera</taxon>
        <taxon>Chironomoidea</taxon>
        <taxon>Ceratopogonidae</taxon>
        <taxon>Ceratopogoninae</taxon>
        <taxon>Culicoides</taxon>
        <taxon>Monoculicoides</taxon>
    </lineage>
</organism>